<dbReference type="AlphaFoldDB" id="A0AA48GS75"/>
<organism evidence="10 11">
    <name type="scientific">Mesoterricola silvestris</name>
    <dbReference type="NCBI Taxonomy" id="2927979"/>
    <lineage>
        <taxon>Bacteria</taxon>
        <taxon>Pseudomonadati</taxon>
        <taxon>Acidobacteriota</taxon>
        <taxon>Holophagae</taxon>
        <taxon>Holophagales</taxon>
        <taxon>Holophagaceae</taxon>
        <taxon>Mesoterricola</taxon>
    </lineage>
</organism>
<feature type="domain" description="ABC3 transporter permease C-terminal" evidence="8">
    <location>
        <begin position="658"/>
        <end position="771"/>
    </location>
</feature>
<feature type="domain" description="MacB-like periplasmic core" evidence="9">
    <location>
        <begin position="434"/>
        <end position="618"/>
    </location>
</feature>
<keyword evidence="11" id="KW-1185">Reference proteome</keyword>
<evidence type="ECO:0000259" key="9">
    <source>
        <dbReference type="Pfam" id="PF12704"/>
    </source>
</evidence>
<name>A0AA48GS75_9BACT</name>
<evidence type="ECO:0000259" key="8">
    <source>
        <dbReference type="Pfam" id="PF02687"/>
    </source>
</evidence>
<keyword evidence="5 7" id="KW-0472">Membrane</keyword>
<gene>
    <name evidence="10" type="ORF">METEAL_38840</name>
</gene>
<dbReference type="PANTHER" id="PTHR30572:SF4">
    <property type="entry name" value="ABC TRANSPORTER PERMEASE YTRF"/>
    <property type="match status" value="1"/>
</dbReference>
<proteinExistence type="inferred from homology"/>
<comment type="subcellular location">
    <subcellularLocation>
        <location evidence="1">Cell membrane</location>
        <topology evidence="1">Multi-pass membrane protein</topology>
    </subcellularLocation>
</comment>
<reference evidence="11" key="1">
    <citation type="journal article" date="2023" name="Int. J. Syst. Evol. Microbiol.">
        <title>Mesoterricola silvestris gen. nov., sp. nov., Mesoterricola sediminis sp. nov., Geothrix oryzae sp. nov., Geothrix edaphica sp. nov., Geothrix rubra sp. nov., and Geothrix limicola sp. nov., six novel members of Acidobacteriota isolated from soils.</title>
        <authorList>
            <person name="Itoh H."/>
            <person name="Sugisawa Y."/>
            <person name="Mise K."/>
            <person name="Xu Z."/>
            <person name="Kuniyasu M."/>
            <person name="Ushijima N."/>
            <person name="Kawano K."/>
            <person name="Kobayashi E."/>
            <person name="Shiratori Y."/>
            <person name="Masuda Y."/>
            <person name="Senoo K."/>
        </authorList>
    </citation>
    <scope>NUCLEOTIDE SEQUENCE [LARGE SCALE GENOMIC DNA]</scope>
    <source>
        <strain evidence="11">W79</strain>
    </source>
</reference>
<evidence type="ECO:0000256" key="3">
    <source>
        <dbReference type="ARBA" id="ARBA00022692"/>
    </source>
</evidence>
<evidence type="ECO:0000256" key="4">
    <source>
        <dbReference type="ARBA" id="ARBA00022989"/>
    </source>
</evidence>
<keyword evidence="3 7" id="KW-0812">Transmembrane</keyword>
<feature type="transmembrane region" description="Helical" evidence="7">
    <location>
        <begin position="20"/>
        <end position="43"/>
    </location>
</feature>
<feature type="transmembrane region" description="Helical" evidence="7">
    <location>
        <begin position="366"/>
        <end position="388"/>
    </location>
</feature>
<feature type="transmembrane region" description="Helical" evidence="7">
    <location>
        <begin position="741"/>
        <end position="761"/>
    </location>
</feature>
<feature type="domain" description="ABC3 transporter permease C-terminal" evidence="8">
    <location>
        <begin position="279"/>
        <end position="388"/>
    </location>
</feature>
<dbReference type="Proteomes" id="UP001238179">
    <property type="component" value="Chromosome"/>
</dbReference>
<feature type="transmembrane region" description="Helical" evidence="7">
    <location>
        <begin position="272"/>
        <end position="292"/>
    </location>
</feature>
<dbReference type="NCBIfam" id="TIGR03434">
    <property type="entry name" value="ADOP"/>
    <property type="match status" value="1"/>
</dbReference>
<dbReference type="RefSeq" id="WP_316413383.1">
    <property type="nucleotide sequence ID" value="NZ_AP027080.1"/>
</dbReference>
<evidence type="ECO:0000256" key="5">
    <source>
        <dbReference type="ARBA" id="ARBA00023136"/>
    </source>
</evidence>
<feature type="transmembrane region" description="Helical" evidence="7">
    <location>
        <begin position="400"/>
        <end position="420"/>
    </location>
</feature>
<evidence type="ECO:0000256" key="2">
    <source>
        <dbReference type="ARBA" id="ARBA00022475"/>
    </source>
</evidence>
<feature type="transmembrane region" description="Helical" evidence="7">
    <location>
        <begin position="328"/>
        <end position="354"/>
    </location>
</feature>
<evidence type="ECO:0000256" key="7">
    <source>
        <dbReference type="SAM" id="Phobius"/>
    </source>
</evidence>
<feature type="transmembrane region" description="Helical" evidence="7">
    <location>
        <begin position="654"/>
        <end position="674"/>
    </location>
</feature>
<evidence type="ECO:0000313" key="10">
    <source>
        <dbReference type="EMBL" id="BDU74710.1"/>
    </source>
</evidence>
<accession>A0AA48GS75</accession>
<dbReference type="EMBL" id="AP027080">
    <property type="protein sequence ID" value="BDU74710.1"/>
    <property type="molecule type" value="Genomic_DNA"/>
</dbReference>
<protein>
    <recommendedName>
        <fullName evidence="12">Permease</fullName>
    </recommendedName>
</protein>
<dbReference type="InterPro" id="IPR003838">
    <property type="entry name" value="ABC3_permease_C"/>
</dbReference>
<dbReference type="PANTHER" id="PTHR30572">
    <property type="entry name" value="MEMBRANE COMPONENT OF TRANSPORTER-RELATED"/>
    <property type="match status" value="1"/>
</dbReference>
<evidence type="ECO:0000313" key="11">
    <source>
        <dbReference type="Proteomes" id="UP001238179"/>
    </source>
</evidence>
<comment type="similarity">
    <text evidence="6">Belongs to the ABC-4 integral membrane protein family.</text>
</comment>
<evidence type="ECO:0000256" key="1">
    <source>
        <dbReference type="ARBA" id="ARBA00004651"/>
    </source>
</evidence>
<dbReference type="InterPro" id="IPR050250">
    <property type="entry name" value="Macrolide_Exporter_MacB"/>
</dbReference>
<dbReference type="Pfam" id="PF12704">
    <property type="entry name" value="MacB_PCD"/>
    <property type="match status" value="2"/>
</dbReference>
<dbReference type="InterPro" id="IPR017800">
    <property type="entry name" value="ADOP"/>
</dbReference>
<keyword evidence="4 7" id="KW-1133">Transmembrane helix</keyword>
<evidence type="ECO:0000256" key="6">
    <source>
        <dbReference type="ARBA" id="ARBA00038076"/>
    </source>
</evidence>
<feature type="domain" description="MacB-like periplasmic core" evidence="9">
    <location>
        <begin position="22"/>
        <end position="238"/>
    </location>
</feature>
<dbReference type="InterPro" id="IPR025857">
    <property type="entry name" value="MacB_PCD"/>
</dbReference>
<dbReference type="GO" id="GO:0022857">
    <property type="term" value="F:transmembrane transporter activity"/>
    <property type="evidence" value="ECO:0007669"/>
    <property type="project" value="TreeGrafter"/>
</dbReference>
<keyword evidence="2" id="KW-1003">Cell membrane</keyword>
<sequence>MNRLAFNLKWALRSLAGTPAFTAMAVLILALGIGANAAIFALVDRALLRPLDYPHAGRLVSMWETHASDGSIASVSPANFADWQREARGFDSLAAVCNTAVNVTGGAEPVRAYGLRATWTLFQVLGVPPALGRGFLPEEDAAGGPQVVILSHPFWMRQFGGDPSVVGRSVTLDGVETQVVGVMPQGFRFEFLGNRLDVILPAAFTAKERERRGWHFLGVAGRMGPGIDLARARAEMARVAASLAAAHPASNAHRSVRVTPLRDELVRNARPTLLFLLGAAGFVLLAACANLLNLMLARKARRERDAAIRKALGASPWDLGSQALTESLLLGLLGGLAGWVPAQAAATGLVRLLSLPAHLERSGWDLRMFGFTLLLSLATALVLGLAPGPRTAAHPRLRGVLVSAEVALTTLLLVGAGLMVRSLAHLRNLDPGFQPGQLVMATLTVPARNYGTLAERAAFIQRLRARVEASPGVTSAAVNDTLPFGGSTWTTSYDVEGQPAQEGRITIAHHISPAYFRTMGIPLLRGRDLEQGEADGAVVSRRFARRHFGEGDPLGRRIALEAGHWLRVVGECGDVRHNGLARDPEPEIYLPLTLGGPTSQSLGTFALVAKGPAALAPALRRALREEDPELPLGTVNSMASLLEQDRRTTRAASVLLGAFASLALLLAGVGTYAVLSFITGLRRRELGIRMALGATVRDILALVLGQGLRWIGTGVGLGLAGSLALGRFIESQIHGVGAGDPATLGAVTILLAAVGLVACLVPALRALRLDPCAVLQSE</sequence>
<dbReference type="KEGG" id="msil:METEAL_38840"/>
<dbReference type="Pfam" id="PF02687">
    <property type="entry name" value="FtsX"/>
    <property type="match status" value="2"/>
</dbReference>
<dbReference type="GO" id="GO:0005886">
    <property type="term" value="C:plasma membrane"/>
    <property type="evidence" value="ECO:0007669"/>
    <property type="project" value="UniProtKB-SubCell"/>
</dbReference>
<evidence type="ECO:0008006" key="12">
    <source>
        <dbReference type="Google" id="ProtNLM"/>
    </source>
</evidence>